<name>A0A7S4I268_9STRA</name>
<dbReference type="InterPro" id="IPR003395">
    <property type="entry name" value="RecF/RecN/SMC_N"/>
</dbReference>
<dbReference type="Gene3D" id="3.30.70.1620">
    <property type="match status" value="1"/>
</dbReference>
<feature type="region of interest" description="Disordered" evidence="10">
    <location>
        <begin position="1082"/>
        <end position="1136"/>
    </location>
</feature>
<feature type="region of interest" description="Disordered" evidence="10">
    <location>
        <begin position="460"/>
        <end position="490"/>
    </location>
</feature>
<dbReference type="Gene3D" id="1.20.1060.20">
    <property type="match status" value="1"/>
</dbReference>
<keyword evidence="3" id="KW-0132">Cell division</keyword>
<dbReference type="PIRSF" id="PIRSF005719">
    <property type="entry name" value="SMC"/>
    <property type="match status" value="1"/>
</dbReference>
<evidence type="ECO:0000256" key="9">
    <source>
        <dbReference type="SAM" id="Coils"/>
    </source>
</evidence>
<dbReference type="GO" id="GO:0051301">
    <property type="term" value="P:cell division"/>
    <property type="evidence" value="ECO:0007669"/>
    <property type="project" value="UniProtKB-KW"/>
</dbReference>
<feature type="region of interest" description="Disordered" evidence="10">
    <location>
        <begin position="408"/>
        <end position="427"/>
    </location>
</feature>
<evidence type="ECO:0000256" key="1">
    <source>
        <dbReference type="ARBA" id="ARBA00004123"/>
    </source>
</evidence>
<protein>
    <recommendedName>
        <fullName evidence="8">Structural maintenance of chromosomes protein</fullName>
    </recommendedName>
</protein>
<feature type="coiled-coil region" evidence="9">
    <location>
        <begin position="188"/>
        <end position="247"/>
    </location>
</feature>
<dbReference type="InterPro" id="IPR036277">
    <property type="entry name" value="SMC_hinge_sf"/>
</dbReference>
<feature type="compositionally biased region" description="Basic and acidic residues" evidence="10">
    <location>
        <begin position="408"/>
        <end position="418"/>
    </location>
</feature>
<keyword evidence="7" id="KW-0131">Cell cycle</keyword>
<dbReference type="Pfam" id="PF06470">
    <property type="entry name" value="SMC_hinge"/>
    <property type="match status" value="1"/>
</dbReference>
<comment type="similarity">
    <text evidence="2">Belongs to the SMC family. SMC3 subfamily.</text>
</comment>
<feature type="domain" description="SMC hinge" evidence="11">
    <location>
        <begin position="528"/>
        <end position="642"/>
    </location>
</feature>
<evidence type="ECO:0000256" key="7">
    <source>
        <dbReference type="ARBA" id="ARBA00023306"/>
    </source>
</evidence>
<evidence type="ECO:0000256" key="10">
    <source>
        <dbReference type="SAM" id="MobiDB-lite"/>
    </source>
</evidence>
<dbReference type="InterPro" id="IPR024704">
    <property type="entry name" value="SMC"/>
</dbReference>
<dbReference type="SUPFAM" id="SSF52540">
    <property type="entry name" value="P-loop containing nucleoside triphosphate hydrolases"/>
    <property type="match status" value="1"/>
</dbReference>
<feature type="compositionally biased region" description="Low complexity" evidence="10">
    <location>
        <begin position="1277"/>
        <end position="1291"/>
    </location>
</feature>
<evidence type="ECO:0000256" key="6">
    <source>
        <dbReference type="ARBA" id="ARBA00023242"/>
    </source>
</evidence>
<feature type="compositionally biased region" description="Basic and acidic residues" evidence="10">
    <location>
        <begin position="818"/>
        <end position="835"/>
    </location>
</feature>
<dbReference type="InterPro" id="IPR027417">
    <property type="entry name" value="P-loop_NTPase"/>
</dbReference>
<dbReference type="GO" id="GO:0016887">
    <property type="term" value="F:ATP hydrolysis activity"/>
    <property type="evidence" value="ECO:0007669"/>
    <property type="project" value="InterPro"/>
</dbReference>
<feature type="coiled-coil region" evidence="9">
    <location>
        <begin position="681"/>
        <end position="736"/>
    </location>
</feature>
<evidence type="ECO:0000256" key="3">
    <source>
        <dbReference type="ARBA" id="ARBA00022618"/>
    </source>
</evidence>
<evidence type="ECO:0000313" key="12">
    <source>
        <dbReference type="EMBL" id="CAE2216447.1"/>
    </source>
</evidence>
<dbReference type="InterPro" id="IPR041741">
    <property type="entry name" value="SMC3_ABC_euk"/>
</dbReference>
<dbReference type="GO" id="GO:0005524">
    <property type="term" value="F:ATP binding"/>
    <property type="evidence" value="ECO:0007669"/>
    <property type="project" value="InterPro"/>
</dbReference>
<evidence type="ECO:0000256" key="5">
    <source>
        <dbReference type="ARBA" id="ARBA00023054"/>
    </source>
</evidence>
<organism evidence="12">
    <name type="scientific">Odontella aurita</name>
    <dbReference type="NCBI Taxonomy" id="265563"/>
    <lineage>
        <taxon>Eukaryota</taxon>
        <taxon>Sar</taxon>
        <taxon>Stramenopiles</taxon>
        <taxon>Ochrophyta</taxon>
        <taxon>Bacillariophyta</taxon>
        <taxon>Mediophyceae</taxon>
        <taxon>Biddulphiophycidae</taxon>
        <taxon>Eupodiscales</taxon>
        <taxon>Odontellaceae</taxon>
        <taxon>Odontella</taxon>
    </lineage>
</organism>
<feature type="coiled-coil region" evidence="9">
    <location>
        <begin position="325"/>
        <end position="381"/>
    </location>
</feature>
<feature type="compositionally biased region" description="Basic residues" evidence="10">
    <location>
        <begin position="853"/>
        <end position="863"/>
    </location>
</feature>
<dbReference type="GO" id="GO:0005694">
    <property type="term" value="C:chromosome"/>
    <property type="evidence" value="ECO:0007669"/>
    <property type="project" value="InterPro"/>
</dbReference>
<dbReference type="Pfam" id="PF02463">
    <property type="entry name" value="SMC_N"/>
    <property type="match status" value="1"/>
</dbReference>
<reference evidence="12" key="1">
    <citation type="submission" date="2021-01" db="EMBL/GenBank/DDBJ databases">
        <authorList>
            <person name="Corre E."/>
            <person name="Pelletier E."/>
            <person name="Niang G."/>
            <person name="Scheremetjew M."/>
            <person name="Finn R."/>
            <person name="Kale V."/>
            <person name="Holt S."/>
            <person name="Cochrane G."/>
            <person name="Meng A."/>
            <person name="Brown T."/>
            <person name="Cohen L."/>
        </authorList>
    </citation>
    <scope>NUCLEOTIDE SEQUENCE</scope>
    <source>
        <strain evidence="12">Isolate 1302-5</strain>
    </source>
</reference>
<gene>
    <name evidence="12" type="ORF">OAUR00152_LOCUS6636</name>
</gene>
<dbReference type="GO" id="GO:0005634">
    <property type="term" value="C:nucleus"/>
    <property type="evidence" value="ECO:0007669"/>
    <property type="project" value="UniProtKB-SubCell"/>
</dbReference>
<dbReference type="Gene3D" id="1.10.287.1490">
    <property type="match status" value="1"/>
</dbReference>
<keyword evidence="6 8" id="KW-0539">Nucleus</keyword>
<keyword evidence="5 9" id="KW-0175">Coiled coil</keyword>
<feature type="compositionally biased region" description="Acidic residues" evidence="10">
    <location>
        <begin position="1086"/>
        <end position="1105"/>
    </location>
</feature>
<evidence type="ECO:0000256" key="8">
    <source>
        <dbReference type="PIRNR" id="PIRNR005719"/>
    </source>
</evidence>
<feature type="compositionally biased region" description="Low complexity" evidence="10">
    <location>
        <begin position="1317"/>
        <end position="1329"/>
    </location>
</feature>
<keyword evidence="4" id="KW-0498">Mitosis</keyword>
<evidence type="ECO:0000259" key="11">
    <source>
        <dbReference type="SMART" id="SM00968"/>
    </source>
</evidence>
<dbReference type="SUPFAM" id="SSF75553">
    <property type="entry name" value="Smc hinge domain"/>
    <property type="match status" value="1"/>
</dbReference>
<sequence>MHIKQITISNFRSFRQQPEIHPFSAGTNVVVGRNGSGKSNLFDAVQFALLSPKFYSLRTEERQALLHEGSGQAAVNAFVEVVFDNSDNRFSMENSDEVVLRRTVGHKKDEFFLQRKRANKNEIMSLLEGAGFSKSNPYFIVQQGKVNALCTMSDAERLQLLKEVAGTTVYDEKKAESLGKMEENRSSIDKIRDILTDIESRLDELRGEKEELTRYQKLDRERRAVEYTLYDKELRRARETLDEIEHARTDEVEVLSQLHEESRVTHDSIRSVEATMKTKTNALRRNRKHLKEFEEDRSSAMTQRTKLDLECRELEEAVHTRDETIAHNKREIERLDGEIEEAEKDFMNRVQPKYDGAKDEVTRMTNEVDEARKKMEGLYAKQGRGRQFTTKEDRDAFLRSQIDDLRTTKSEKESDLSNKKKSLTKTRKTIEKETRELDKKTSDLSTKNATLDALVQTIEEKSKDRNEAAERRKEMWRSNEELEEKSREARENARRALSDMRKIMPRATSLGLDALTGVVEREGIRVGEQYFGLLMENMELTDVKYRTAVEVAAQNSLFHVIVDTDATAAKLMKRLEEDRLGRVTFLPLNRLNVENVTYPETSDVTPLLSRCVRYDPKVDVAMRHVFGRKLLARTVDAASTWSSQCHMDAITLDGDLCSRKGALTGGYVDVARSRLRAHAELREAEDAFKKADADHKEVSRKASAVDQNVTRVMGELQRLEAKRANLDHVLGRAEDDITSLRTRLKGREKTASQIEAEGMPPIETEIDSLGRQIERLEEEMGTALSANLTETERAQLGTLKDSMAQLEGQIEEAQAKLEEAGVERQRTRSLLDDNLKKRRQELIDESTGEGNGRRRKSGGKGKKGGKETSTTAAAQAQRRDDLELRRQELEDAMKAAEEIEEKLAEARKIDEELRSELIAAKNELEKLRGKDEKTTRSLEEAQEGSERLLNKRSMCISKRELYMRKIQELGSLPPTSELEQYTNLSIAALMRSLEGINKKLKKYSHVNKKAYDQYVNFSEQRESLLKRKEELDRGAVKVKELVESLDRKKDEAINRTFRGVSAHFKDVFRELVPNGAGELIMRTALDEEDDETDEELEDEESESEDEGGKKKKKKKKDKKKGKKKSKKPDKNNPSVTLYRGIGVKVRFSQEEQNYLMSQLSGGQKALVALALIFAIQRCDPAPFYLFDELDQALDSTYRAAVAALIERQANSEENPTQFICSTFRPELVSVANRCYGISHQNKVSNIHHLSKRDGLHFIANLMSEEEAVGEVTSLATSKKSGSAKSRGSRGSAKGGAAGGKKRKLIEQQESVEEESPESSSSEVGSVSSS</sequence>
<dbReference type="PANTHER" id="PTHR43977">
    <property type="entry name" value="STRUCTURAL MAINTENANCE OF CHROMOSOMES PROTEIN 3"/>
    <property type="match status" value="1"/>
</dbReference>
<feature type="region of interest" description="Disordered" evidence="10">
    <location>
        <begin position="818"/>
        <end position="881"/>
    </location>
</feature>
<feature type="compositionally biased region" description="Basic residues" evidence="10">
    <location>
        <begin position="1109"/>
        <end position="1127"/>
    </location>
</feature>
<dbReference type="Gene3D" id="3.40.50.300">
    <property type="entry name" value="P-loop containing nucleotide triphosphate hydrolases"/>
    <property type="match status" value="2"/>
</dbReference>
<feature type="region of interest" description="Disordered" evidence="10">
    <location>
        <begin position="1272"/>
        <end position="1329"/>
    </location>
</feature>
<dbReference type="CDD" id="cd03272">
    <property type="entry name" value="ABC_SMC3_euk"/>
    <property type="match status" value="1"/>
</dbReference>
<dbReference type="SMART" id="SM00968">
    <property type="entry name" value="SMC_hinge"/>
    <property type="match status" value="1"/>
</dbReference>
<evidence type="ECO:0000256" key="4">
    <source>
        <dbReference type="ARBA" id="ARBA00022776"/>
    </source>
</evidence>
<dbReference type="GO" id="GO:0051276">
    <property type="term" value="P:chromosome organization"/>
    <property type="evidence" value="ECO:0007669"/>
    <property type="project" value="InterPro"/>
</dbReference>
<dbReference type="InterPro" id="IPR010935">
    <property type="entry name" value="SMC_hinge"/>
</dbReference>
<accession>A0A7S4I268</accession>
<comment type="subcellular location">
    <subcellularLocation>
        <location evidence="1 8">Nucleus</location>
    </subcellularLocation>
</comment>
<evidence type="ECO:0000256" key="2">
    <source>
        <dbReference type="ARBA" id="ARBA00005917"/>
    </source>
</evidence>
<proteinExistence type="inferred from homology"/>
<dbReference type="EMBL" id="HBKQ01009835">
    <property type="protein sequence ID" value="CAE2216447.1"/>
    <property type="molecule type" value="Transcribed_RNA"/>
</dbReference>